<dbReference type="PROSITE" id="PS50110">
    <property type="entry name" value="RESPONSE_REGULATORY"/>
    <property type="match status" value="1"/>
</dbReference>
<dbReference type="EMBL" id="QNZM01000319">
    <property type="protein sequence ID" value="RTZ77904.1"/>
    <property type="molecule type" value="Genomic_DNA"/>
</dbReference>
<evidence type="ECO:0000256" key="5">
    <source>
        <dbReference type="ARBA" id="ARBA00023163"/>
    </source>
</evidence>
<evidence type="ECO:0000256" key="4">
    <source>
        <dbReference type="ARBA" id="ARBA00023015"/>
    </source>
</evidence>
<dbReference type="InterPro" id="IPR003593">
    <property type="entry name" value="AAA+_ATPase"/>
</dbReference>
<evidence type="ECO:0000313" key="10">
    <source>
        <dbReference type="Proteomes" id="UP000286732"/>
    </source>
</evidence>
<dbReference type="InterPro" id="IPR027417">
    <property type="entry name" value="P-loop_NTPase"/>
</dbReference>
<dbReference type="Gene3D" id="3.40.50.300">
    <property type="entry name" value="P-loop containing nucleotide triphosphate hydrolases"/>
    <property type="match status" value="1"/>
</dbReference>
<gene>
    <name evidence="9" type="ORF">DSY98_08210</name>
</gene>
<feature type="domain" description="Sigma-54 factor interaction" evidence="7">
    <location>
        <begin position="148"/>
        <end position="310"/>
    </location>
</feature>
<dbReference type="GO" id="GO:0006355">
    <property type="term" value="P:regulation of DNA-templated transcription"/>
    <property type="evidence" value="ECO:0007669"/>
    <property type="project" value="InterPro"/>
</dbReference>
<comment type="caution">
    <text evidence="9">The sequence shown here is derived from an EMBL/GenBank/DDBJ whole genome shotgun (WGS) entry which is preliminary data.</text>
</comment>
<dbReference type="GO" id="GO:0005524">
    <property type="term" value="F:ATP binding"/>
    <property type="evidence" value="ECO:0007669"/>
    <property type="project" value="UniProtKB-KW"/>
</dbReference>
<dbReference type="Pfam" id="PF00158">
    <property type="entry name" value="Sigma54_activat"/>
    <property type="match status" value="1"/>
</dbReference>
<dbReference type="InterPro" id="IPR002078">
    <property type="entry name" value="Sigma_54_int"/>
</dbReference>
<dbReference type="FunFam" id="3.40.50.300:FF:000006">
    <property type="entry name" value="DNA-binding transcriptional regulator NtrC"/>
    <property type="match status" value="1"/>
</dbReference>
<dbReference type="SUPFAM" id="SSF52540">
    <property type="entry name" value="P-loop containing nucleoside triphosphate hydrolases"/>
    <property type="match status" value="1"/>
</dbReference>
<evidence type="ECO:0000259" key="7">
    <source>
        <dbReference type="PROSITE" id="PS50045"/>
    </source>
</evidence>
<accession>A0A432G2V4</accession>
<dbReference type="InterPro" id="IPR001789">
    <property type="entry name" value="Sig_transdc_resp-reg_receiver"/>
</dbReference>
<reference evidence="9 10" key="1">
    <citation type="submission" date="2018-06" db="EMBL/GenBank/DDBJ databases">
        <title>Combined omics and stable isotope probing to characterize newly discovered Mariana Back-Arc vent microbial communities.</title>
        <authorList>
            <person name="Trembath-Reichert E."/>
            <person name="Huber J.A."/>
        </authorList>
    </citation>
    <scope>NUCLEOTIDE SEQUENCE [LARGE SCALE GENOMIC DNA]</scope>
    <source>
        <strain evidence="9">MAG 63_2</strain>
    </source>
</reference>
<dbReference type="FunFam" id="3.40.50.2300:FF:000018">
    <property type="entry name" value="DNA-binding transcriptional regulator NtrC"/>
    <property type="match status" value="1"/>
</dbReference>
<dbReference type="Pfam" id="PF00072">
    <property type="entry name" value="Response_reg"/>
    <property type="match status" value="1"/>
</dbReference>
<keyword evidence="3" id="KW-0067">ATP-binding</keyword>
<dbReference type="GO" id="GO:0000160">
    <property type="term" value="P:phosphorelay signal transduction system"/>
    <property type="evidence" value="ECO:0007669"/>
    <property type="project" value="InterPro"/>
</dbReference>
<dbReference type="SMART" id="SM00448">
    <property type="entry name" value="REC"/>
    <property type="match status" value="1"/>
</dbReference>
<dbReference type="SUPFAM" id="SSF52172">
    <property type="entry name" value="CheY-like"/>
    <property type="match status" value="1"/>
</dbReference>
<keyword evidence="5" id="KW-0804">Transcription</keyword>
<dbReference type="PROSITE" id="PS50045">
    <property type="entry name" value="SIGMA54_INTERACT_4"/>
    <property type="match status" value="1"/>
</dbReference>
<feature type="modified residue" description="4-aspartylphosphate" evidence="6">
    <location>
        <position position="54"/>
    </location>
</feature>
<evidence type="ECO:0000256" key="3">
    <source>
        <dbReference type="ARBA" id="ARBA00022840"/>
    </source>
</evidence>
<evidence type="ECO:0000313" key="9">
    <source>
        <dbReference type="EMBL" id="RTZ77904.1"/>
    </source>
</evidence>
<sequence>MVNQPVLIVDDEVEMRIAMSETLKHCGYPVEISHNAIDALKKFKQNEYSLVITDMTMPKRSGLELLKDIKSISPAKPVIMATAYGTVETAVEAMKHGAFDYIRKPINFDSFQFIVQQALNYKGTPGTVAPVAESKTSKSKLINVTKEIITQNQTMLDLLKVAKNVAKSKSTMMIQSESGTGKELLAYYIHENSDRAKRPFVAINCAALPPGLIETELFGHEAGAFTGAAKMRKGRFEEATGGTLFLDEVGLIPLEVQEKILRVVEYGTFERVGSSRTFEVNVRIVGATSADLPALCRENKFKQDLLDRLSFEVLEANSTIK</sequence>
<feature type="domain" description="Response regulatory" evidence="8">
    <location>
        <begin position="5"/>
        <end position="119"/>
    </location>
</feature>
<name>A0A432G2V4_9DELT</name>
<evidence type="ECO:0000256" key="2">
    <source>
        <dbReference type="ARBA" id="ARBA00022741"/>
    </source>
</evidence>
<keyword evidence="4" id="KW-0805">Transcription regulation</keyword>
<evidence type="ECO:0000256" key="1">
    <source>
        <dbReference type="ARBA" id="ARBA00022553"/>
    </source>
</evidence>
<dbReference type="Proteomes" id="UP000286732">
    <property type="component" value="Unassembled WGS sequence"/>
</dbReference>
<keyword evidence="1 6" id="KW-0597">Phosphoprotein</keyword>
<organism evidence="9 10">
    <name type="scientific">SAR324 cluster bacterium</name>
    <dbReference type="NCBI Taxonomy" id="2024889"/>
    <lineage>
        <taxon>Bacteria</taxon>
        <taxon>Deltaproteobacteria</taxon>
        <taxon>SAR324 cluster</taxon>
    </lineage>
</organism>
<dbReference type="PANTHER" id="PTHR32071">
    <property type="entry name" value="TRANSCRIPTIONAL REGULATORY PROTEIN"/>
    <property type="match status" value="1"/>
</dbReference>
<proteinExistence type="predicted"/>
<dbReference type="AlphaFoldDB" id="A0A432G2V4"/>
<protein>
    <submittedName>
        <fullName evidence="9">Sigma-54-dependent Fis family transcriptional regulator</fullName>
    </submittedName>
</protein>
<dbReference type="Gene3D" id="3.40.50.2300">
    <property type="match status" value="1"/>
</dbReference>
<evidence type="ECO:0000256" key="6">
    <source>
        <dbReference type="PROSITE-ProRule" id="PRU00169"/>
    </source>
</evidence>
<dbReference type="CDD" id="cd00009">
    <property type="entry name" value="AAA"/>
    <property type="match status" value="1"/>
</dbReference>
<dbReference type="SMART" id="SM00382">
    <property type="entry name" value="AAA"/>
    <property type="match status" value="1"/>
</dbReference>
<evidence type="ECO:0000259" key="8">
    <source>
        <dbReference type="PROSITE" id="PS50110"/>
    </source>
</evidence>
<keyword evidence="2" id="KW-0547">Nucleotide-binding</keyword>
<dbReference type="InterPro" id="IPR011006">
    <property type="entry name" value="CheY-like_superfamily"/>
</dbReference>